<evidence type="ECO:0000313" key="3">
    <source>
        <dbReference type="Proteomes" id="UP001497623"/>
    </source>
</evidence>
<accession>A0AAV2RQY4</accession>
<dbReference type="Proteomes" id="UP001497623">
    <property type="component" value="Unassembled WGS sequence"/>
</dbReference>
<reference evidence="2 3" key="1">
    <citation type="submission" date="2024-05" db="EMBL/GenBank/DDBJ databases">
        <authorList>
            <person name="Wallberg A."/>
        </authorList>
    </citation>
    <scope>NUCLEOTIDE SEQUENCE [LARGE SCALE GENOMIC DNA]</scope>
</reference>
<name>A0AAV2RQY4_MEGNR</name>
<gene>
    <name evidence="2" type="ORF">MNOR_LOCUS28157</name>
</gene>
<comment type="caution">
    <text evidence="2">The sequence shown here is derived from an EMBL/GenBank/DDBJ whole genome shotgun (WGS) entry which is preliminary data.</text>
</comment>
<protein>
    <submittedName>
        <fullName evidence="2">Uncharacterized protein</fullName>
    </submittedName>
</protein>
<feature type="signal peptide" evidence="1">
    <location>
        <begin position="1"/>
        <end position="16"/>
    </location>
</feature>
<keyword evidence="1" id="KW-0732">Signal</keyword>
<evidence type="ECO:0000313" key="2">
    <source>
        <dbReference type="EMBL" id="CAL4138000.1"/>
    </source>
</evidence>
<dbReference type="EMBL" id="CAXKWB010030614">
    <property type="protein sequence ID" value="CAL4138000.1"/>
    <property type="molecule type" value="Genomic_DNA"/>
</dbReference>
<dbReference type="AlphaFoldDB" id="A0AAV2RQY4"/>
<feature type="chain" id="PRO_5043729967" evidence="1">
    <location>
        <begin position="17"/>
        <end position="255"/>
    </location>
</feature>
<sequence>MPHSLLFLLLLGQVYSQGLIGSVQSGNGRQSGNANGFDGLYGAPNQGGGGALAPAVCNPQTSISILTSTQLVPTILYSTRTRALPTTIFREITQTSILPTTLFQTRTITISNQPIIQTRTDLVTETKFVTRAQLVTETSYLTETQFQQITQTSLSVQVQLSTTVSFQIVTRTIQNTQRTTLYLTETQTETSREVQISTIAQASIFTQTITSFFPVNNVETSTIIRTDFSTRYRTSTITTQGTCLATQGGYNYNNP</sequence>
<evidence type="ECO:0000256" key="1">
    <source>
        <dbReference type="SAM" id="SignalP"/>
    </source>
</evidence>
<proteinExistence type="predicted"/>
<organism evidence="2 3">
    <name type="scientific">Meganyctiphanes norvegica</name>
    <name type="common">Northern krill</name>
    <name type="synonym">Thysanopoda norvegica</name>
    <dbReference type="NCBI Taxonomy" id="48144"/>
    <lineage>
        <taxon>Eukaryota</taxon>
        <taxon>Metazoa</taxon>
        <taxon>Ecdysozoa</taxon>
        <taxon>Arthropoda</taxon>
        <taxon>Crustacea</taxon>
        <taxon>Multicrustacea</taxon>
        <taxon>Malacostraca</taxon>
        <taxon>Eumalacostraca</taxon>
        <taxon>Eucarida</taxon>
        <taxon>Euphausiacea</taxon>
        <taxon>Euphausiidae</taxon>
        <taxon>Meganyctiphanes</taxon>
    </lineage>
</organism>
<keyword evidence="3" id="KW-1185">Reference proteome</keyword>